<keyword evidence="1 6" id="KW-0285">Flavoprotein</keyword>
<keyword evidence="9" id="KW-1185">Reference proteome</keyword>
<dbReference type="GO" id="GO:0016652">
    <property type="term" value="F:oxidoreductase activity, acting on NAD(P)H as acceptor"/>
    <property type="evidence" value="ECO:0007669"/>
    <property type="project" value="UniProtKB-UniRule"/>
</dbReference>
<dbReference type="InterPro" id="IPR003680">
    <property type="entry name" value="Flavodoxin_fold"/>
</dbReference>
<keyword evidence="3 6" id="KW-0560">Oxidoreductase</keyword>
<dbReference type="PANTHER" id="PTHR43741:SF4">
    <property type="entry name" value="FMN-DEPENDENT NADH:QUINONE OXIDOREDUCTASE"/>
    <property type="match status" value="1"/>
</dbReference>
<dbReference type="GO" id="GO:0016655">
    <property type="term" value="F:oxidoreductase activity, acting on NAD(P)H, quinone or similar compound as acceptor"/>
    <property type="evidence" value="ECO:0007669"/>
    <property type="project" value="InterPro"/>
</dbReference>
<dbReference type="Gene3D" id="3.40.50.360">
    <property type="match status" value="1"/>
</dbReference>
<dbReference type="HAMAP" id="MF_01216">
    <property type="entry name" value="Azoreductase_type1"/>
    <property type="match status" value="1"/>
</dbReference>
<dbReference type="Proteomes" id="UP000327294">
    <property type="component" value="Chromosome"/>
</dbReference>
<feature type="binding site" evidence="6">
    <location>
        <begin position="28"/>
        <end position="30"/>
    </location>
    <ligand>
        <name>FMN</name>
        <dbReference type="ChEBI" id="CHEBI:58210"/>
    </ligand>
</feature>
<dbReference type="InterPro" id="IPR050104">
    <property type="entry name" value="FMN-dep_NADH:Q_OxRdtase_AzoR1"/>
</dbReference>
<feature type="binding site" evidence="6">
    <location>
        <begin position="110"/>
        <end position="113"/>
    </location>
    <ligand>
        <name>FMN</name>
        <dbReference type="ChEBI" id="CHEBI:58210"/>
    </ligand>
</feature>
<comment type="catalytic activity">
    <reaction evidence="6">
        <text>2 a quinone + NADH + H(+) = 2 a 1,4-benzosemiquinone + NAD(+)</text>
        <dbReference type="Rhea" id="RHEA:65952"/>
        <dbReference type="ChEBI" id="CHEBI:15378"/>
        <dbReference type="ChEBI" id="CHEBI:57540"/>
        <dbReference type="ChEBI" id="CHEBI:57945"/>
        <dbReference type="ChEBI" id="CHEBI:132124"/>
        <dbReference type="ChEBI" id="CHEBI:134225"/>
    </reaction>
</comment>
<evidence type="ECO:0000256" key="6">
    <source>
        <dbReference type="HAMAP-Rule" id="MF_01216"/>
    </source>
</evidence>
<dbReference type="InterPro" id="IPR029039">
    <property type="entry name" value="Flavoprotein-like_sf"/>
</dbReference>
<evidence type="ECO:0000259" key="7">
    <source>
        <dbReference type="Pfam" id="PF02525"/>
    </source>
</evidence>
<dbReference type="PANTHER" id="PTHR43741">
    <property type="entry name" value="FMN-DEPENDENT NADH-AZOREDUCTASE 1"/>
    <property type="match status" value="1"/>
</dbReference>
<dbReference type="SUPFAM" id="SSF52218">
    <property type="entry name" value="Flavoproteins"/>
    <property type="match status" value="1"/>
</dbReference>
<dbReference type="EC" id="1.6.5.-" evidence="6"/>
<dbReference type="GO" id="GO:0010181">
    <property type="term" value="F:FMN binding"/>
    <property type="evidence" value="ECO:0007669"/>
    <property type="project" value="UniProtKB-UniRule"/>
</dbReference>
<evidence type="ECO:0000256" key="3">
    <source>
        <dbReference type="ARBA" id="ARBA00023002"/>
    </source>
</evidence>
<dbReference type="KEGG" id="sphv:F9278_45695"/>
<comment type="subunit">
    <text evidence="6">Homodimer.</text>
</comment>
<dbReference type="GO" id="GO:0009055">
    <property type="term" value="F:electron transfer activity"/>
    <property type="evidence" value="ECO:0007669"/>
    <property type="project" value="UniProtKB-UniRule"/>
</dbReference>
<name>A0A5P8KGV4_9ACTN</name>
<evidence type="ECO:0000313" key="9">
    <source>
        <dbReference type="Proteomes" id="UP000327294"/>
    </source>
</evidence>
<keyword evidence="4 6" id="KW-0520">NAD</keyword>
<gene>
    <name evidence="6" type="primary">azoR</name>
    <name evidence="8" type="ORF">F9278_45695</name>
</gene>
<evidence type="ECO:0000256" key="1">
    <source>
        <dbReference type="ARBA" id="ARBA00022630"/>
    </source>
</evidence>
<evidence type="ECO:0000256" key="2">
    <source>
        <dbReference type="ARBA" id="ARBA00022643"/>
    </source>
</evidence>
<comment type="catalytic activity">
    <reaction evidence="5">
        <text>N,N-dimethyl-1,4-phenylenediamine + anthranilate + 2 NAD(+) = 2-(4-dimethylaminophenyl)diazenylbenzoate + 2 NADH + 2 H(+)</text>
        <dbReference type="Rhea" id="RHEA:55872"/>
        <dbReference type="ChEBI" id="CHEBI:15378"/>
        <dbReference type="ChEBI" id="CHEBI:15783"/>
        <dbReference type="ChEBI" id="CHEBI:16567"/>
        <dbReference type="ChEBI" id="CHEBI:57540"/>
        <dbReference type="ChEBI" id="CHEBI:57945"/>
        <dbReference type="ChEBI" id="CHEBI:71579"/>
        <dbReference type="EC" id="1.7.1.17"/>
    </reaction>
    <physiologicalReaction direction="right-to-left" evidence="5">
        <dbReference type="Rhea" id="RHEA:55874"/>
    </physiologicalReaction>
</comment>
<keyword evidence="2 6" id="KW-0288">FMN</keyword>
<sequence>MNAPENTSAPADTARLLHIAASPMGERSQSRAIAETLVAAYRRSRPHATTDELDLWRERLPEFGAAAVGAKRTEAAGGQADGEGAVAWKEVRRVFEHFDSYDRYVFSVPMWNFGIPYVLKHFIDVVSQAHMLFSFDRDSGYSGLLKGKKAVVVYTSSIYGPGMPAAFGDDHQKPAFDSWLRWAGVTDISTIQLRAHQIAEDADLLRRDAHARAQEIGRTL</sequence>
<feature type="domain" description="Flavodoxin-like fold" evidence="7">
    <location>
        <begin position="15"/>
        <end position="214"/>
    </location>
</feature>
<evidence type="ECO:0000313" key="8">
    <source>
        <dbReference type="EMBL" id="QFR02235.1"/>
    </source>
</evidence>
<comment type="function">
    <text evidence="6">Also exhibits azoreductase activity. Catalyzes the reductive cleavage of the azo bond in aromatic azo compounds to the corresponding amines.</text>
</comment>
<dbReference type="InterPro" id="IPR023048">
    <property type="entry name" value="NADH:quinone_OxRdtase_FMN_depd"/>
</dbReference>
<dbReference type="AlphaFoldDB" id="A0A5P8KGV4"/>
<feature type="binding site" evidence="6">
    <location>
        <position position="22"/>
    </location>
    <ligand>
        <name>FMN</name>
        <dbReference type="ChEBI" id="CHEBI:58210"/>
    </ligand>
</feature>
<comment type="cofactor">
    <cofactor evidence="6">
        <name>FMN</name>
        <dbReference type="ChEBI" id="CHEBI:58210"/>
    </cofactor>
    <text evidence="6">Binds 1 FMN per subunit.</text>
</comment>
<evidence type="ECO:0000256" key="4">
    <source>
        <dbReference type="ARBA" id="ARBA00023027"/>
    </source>
</evidence>
<dbReference type="EMBL" id="CP045096">
    <property type="protein sequence ID" value="QFR02235.1"/>
    <property type="molecule type" value="Genomic_DNA"/>
</dbReference>
<proteinExistence type="inferred from homology"/>
<evidence type="ECO:0000256" key="5">
    <source>
        <dbReference type="ARBA" id="ARBA00048542"/>
    </source>
</evidence>
<dbReference type="Pfam" id="PF02525">
    <property type="entry name" value="Flavodoxin_2"/>
    <property type="match status" value="1"/>
</dbReference>
<protein>
    <recommendedName>
        <fullName evidence="6">FMN dependent NADH:quinone oxidoreductase</fullName>
        <ecNumber evidence="6">1.6.5.-</ecNumber>
    </recommendedName>
    <alternativeName>
        <fullName evidence="6">Azo-dye reductase</fullName>
    </alternativeName>
    <alternativeName>
        <fullName evidence="6">FMN-dependent NADH-azo compound oxidoreductase</fullName>
    </alternativeName>
    <alternativeName>
        <fullName evidence="6">FMN-dependent NADH-azoreductase</fullName>
        <ecNumber evidence="6">1.7.1.17</ecNumber>
    </alternativeName>
</protein>
<reference evidence="8 9" key="1">
    <citation type="submission" date="2019-10" db="EMBL/GenBank/DDBJ databases">
        <title>Streptomyces sp. strain GY16 isolated from leaves of Broussonetia papyrifera.</title>
        <authorList>
            <person name="Mo P."/>
        </authorList>
    </citation>
    <scope>NUCLEOTIDE SEQUENCE [LARGE SCALE GENOMIC DNA]</scope>
    <source>
        <strain evidence="8 9">GY16</strain>
    </source>
</reference>
<accession>A0A5P8KGV4</accession>
<dbReference type="RefSeq" id="WP_152173555.1">
    <property type="nucleotide sequence ID" value="NZ_CP045096.1"/>
</dbReference>
<organism evidence="8 9">
    <name type="scientific">Streptomyces phaeolivaceus</name>
    <dbReference type="NCBI Taxonomy" id="2653200"/>
    <lineage>
        <taxon>Bacteria</taxon>
        <taxon>Bacillati</taxon>
        <taxon>Actinomycetota</taxon>
        <taxon>Actinomycetes</taxon>
        <taxon>Kitasatosporales</taxon>
        <taxon>Streptomycetaceae</taxon>
        <taxon>Streptomyces</taxon>
    </lineage>
</organism>
<comment type="function">
    <text evidence="6">Quinone reductase that provides resistance to thiol-specific stress caused by electrophilic quinones.</text>
</comment>
<comment type="caution">
    <text evidence="6">Lacks conserved residue(s) required for the propagation of feature annotation.</text>
</comment>
<comment type="similarity">
    <text evidence="6">Belongs to the azoreductase type 1 family.</text>
</comment>
<dbReference type="EC" id="1.7.1.17" evidence="6"/>